<dbReference type="InterPro" id="IPR002347">
    <property type="entry name" value="SDR_fam"/>
</dbReference>
<dbReference type="PRINTS" id="PR00080">
    <property type="entry name" value="SDRFAMILY"/>
</dbReference>
<dbReference type="AlphaFoldDB" id="A0A6N7Z6R1"/>
<dbReference type="CDD" id="cd05233">
    <property type="entry name" value="SDR_c"/>
    <property type="match status" value="1"/>
</dbReference>
<dbReference type="PIRSF" id="PIRSF000126">
    <property type="entry name" value="11-beta-HSD1"/>
    <property type="match status" value="1"/>
</dbReference>
<keyword evidence="2" id="KW-0560">Oxidoreductase</keyword>
<dbReference type="Gene3D" id="3.40.50.720">
    <property type="entry name" value="NAD(P)-binding Rossmann-like Domain"/>
    <property type="match status" value="1"/>
</dbReference>
<dbReference type="PANTHER" id="PTHR44196">
    <property type="entry name" value="DEHYDROGENASE/REDUCTASE SDR FAMILY MEMBER 7B"/>
    <property type="match status" value="1"/>
</dbReference>
<proteinExistence type="inferred from homology"/>
<dbReference type="InterPro" id="IPR057326">
    <property type="entry name" value="KR_dom"/>
</dbReference>
<dbReference type="GO" id="GO:0016020">
    <property type="term" value="C:membrane"/>
    <property type="evidence" value="ECO:0007669"/>
    <property type="project" value="TreeGrafter"/>
</dbReference>
<dbReference type="Proteomes" id="UP000440096">
    <property type="component" value="Unassembled WGS sequence"/>
</dbReference>
<accession>A0A6N7Z6R1</accession>
<gene>
    <name evidence="5" type="ORF">GKO32_27325</name>
</gene>
<dbReference type="PRINTS" id="PR00081">
    <property type="entry name" value="GDHRDH"/>
</dbReference>
<evidence type="ECO:0000256" key="2">
    <source>
        <dbReference type="ARBA" id="ARBA00023002"/>
    </source>
</evidence>
<dbReference type="InterPro" id="IPR036291">
    <property type="entry name" value="NAD(P)-bd_dom_sf"/>
</dbReference>
<dbReference type="RefSeq" id="WP_312868613.1">
    <property type="nucleotide sequence ID" value="NZ_WMBA01000052.1"/>
</dbReference>
<dbReference type="GO" id="GO:0016491">
    <property type="term" value="F:oxidoreductase activity"/>
    <property type="evidence" value="ECO:0007669"/>
    <property type="project" value="UniProtKB-KW"/>
</dbReference>
<dbReference type="PANTHER" id="PTHR44196:SF2">
    <property type="entry name" value="SHORT-CHAIN DEHYDROGENASE-RELATED"/>
    <property type="match status" value="1"/>
</dbReference>
<dbReference type="EMBL" id="WMBA01000052">
    <property type="protein sequence ID" value="MTD57659.1"/>
    <property type="molecule type" value="Genomic_DNA"/>
</dbReference>
<evidence type="ECO:0000313" key="6">
    <source>
        <dbReference type="Proteomes" id="UP000440096"/>
    </source>
</evidence>
<organism evidence="5 6">
    <name type="scientific">Amycolatopsis pithecellobii</name>
    <dbReference type="NCBI Taxonomy" id="664692"/>
    <lineage>
        <taxon>Bacteria</taxon>
        <taxon>Bacillati</taxon>
        <taxon>Actinomycetota</taxon>
        <taxon>Actinomycetes</taxon>
        <taxon>Pseudonocardiales</taxon>
        <taxon>Pseudonocardiaceae</taxon>
        <taxon>Amycolatopsis</taxon>
    </lineage>
</organism>
<dbReference type="SUPFAM" id="SSF51735">
    <property type="entry name" value="NAD(P)-binding Rossmann-fold domains"/>
    <property type="match status" value="1"/>
</dbReference>
<dbReference type="Pfam" id="PF00106">
    <property type="entry name" value="adh_short"/>
    <property type="match status" value="1"/>
</dbReference>
<name>A0A6N7Z6R1_9PSEU</name>
<evidence type="ECO:0000256" key="1">
    <source>
        <dbReference type="ARBA" id="ARBA00006484"/>
    </source>
</evidence>
<evidence type="ECO:0000259" key="4">
    <source>
        <dbReference type="SMART" id="SM00822"/>
    </source>
</evidence>
<keyword evidence="6" id="KW-1185">Reference proteome</keyword>
<evidence type="ECO:0000313" key="5">
    <source>
        <dbReference type="EMBL" id="MTD57659.1"/>
    </source>
</evidence>
<feature type="domain" description="Ketoreductase" evidence="4">
    <location>
        <begin position="2"/>
        <end position="180"/>
    </location>
</feature>
<sequence>MTTALVTGATSGLGKEFARQLARERYDLVLVARDEARLHTAAAELSRQHGISAAVLPADLSTTEGRAIVEGRLAGEPVDLLINNAGIGLGKDFRDASPDELQRQLDINVTAVLRLTRAALPAMIERGSGEILNVSSVAGFFPGSPYSASKAWVTSFTEGVAAEVPPGVRITALCPGFVHTEFHQRAGVSISAPAMFWFTPARIVTEGLADLRRGKVVSIPGAHYKTIVALGRLVPHRLVRWLSRRV</sequence>
<comment type="caution">
    <text evidence="5">The sequence shown here is derived from an EMBL/GenBank/DDBJ whole genome shotgun (WGS) entry which is preliminary data.</text>
</comment>
<protein>
    <submittedName>
        <fullName evidence="5">SDR family NAD(P)-dependent oxidoreductase</fullName>
    </submittedName>
</protein>
<dbReference type="SMART" id="SM00822">
    <property type="entry name" value="PKS_KR"/>
    <property type="match status" value="1"/>
</dbReference>
<evidence type="ECO:0000256" key="3">
    <source>
        <dbReference type="RuleBase" id="RU000363"/>
    </source>
</evidence>
<reference evidence="5 6" key="1">
    <citation type="submission" date="2019-11" db="EMBL/GenBank/DDBJ databases">
        <title>Draft genome of Amycolatopsis RM579.</title>
        <authorList>
            <person name="Duangmal K."/>
            <person name="Mingma R."/>
        </authorList>
    </citation>
    <scope>NUCLEOTIDE SEQUENCE [LARGE SCALE GENOMIC DNA]</scope>
    <source>
        <strain evidence="5 6">RM579</strain>
    </source>
</reference>
<comment type="similarity">
    <text evidence="1 3">Belongs to the short-chain dehydrogenases/reductases (SDR) family.</text>
</comment>